<dbReference type="Gene3D" id="3.90.1720.10">
    <property type="entry name" value="endopeptidase domain like (from Nostoc punctiforme)"/>
    <property type="match status" value="1"/>
</dbReference>
<feature type="domain" description="NlpC/P60" evidence="7">
    <location>
        <begin position="259"/>
        <end position="397"/>
    </location>
</feature>
<keyword evidence="4" id="KW-0788">Thiol protease</keyword>
<feature type="signal peptide" evidence="6">
    <location>
        <begin position="1"/>
        <end position="24"/>
    </location>
</feature>
<evidence type="ECO:0000256" key="5">
    <source>
        <dbReference type="SAM" id="Coils"/>
    </source>
</evidence>
<keyword evidence="6" id="KW-0732">Signal</keyword>
<evidence type="ECO:0000313" key="8">
    <source>
        <dbReference type="EMBL" id="GGP67400.1"/>
    </source>
</evidence>
<protein>
    <submittedName>
        <fullName evidence="8">Hydrolase</fullName>
    </submittedName>
</protein>
<reference evidence="8" key="2">
    <citation type="submission" date="2020-09" db="EMBL/GenBank/DDBJ databases">
        <authorList>
            <person name="Sun Q."/>
            <person name="Ohkuma M."/>
        </authorList>
    </citation>
    <scope>NUCLEOTIDE SEQUENCE</scope>
    <source>
        <strain evidence="8">JCM 3313</strain>
    </source>
</reference>
<keyword evidence="5" id="KW-0175">Coiled coil</keyword>
<evidence type="ECO:0000256" key="1">
    <source>
        <dbReference type="ARBA" id="ARBA00007074"/>
    </source>
</evidence>
<dbReference type="RefSeq" id="WP_189225301.1">
    <property type="nucleotide sequence ID" value="NZ_BMRG01000009.1"/>
</dbReference>
<dbReference type="PROSITE" id="PS51935">
    <property type="entry name" value="NLPC_P60"/>
    <property type="match status" value="1"/>
</dbReference>
<dbReference type="Proteomes" id="UP000639606">
    <property type="component" value="Unassembled WGS sequence"/>
</dbReference>
<dbReference type="GO" id="GO:0006508">
    <property type="term" value="P:proteolysis"/>
    <property type="evidence" value="ECO:0007669"/>
    <property type="project" value="UniProtKB-KW"/>
</dbReference>
<reference evidence="8" key="1">
    <citation type="journal article" date="2014" name="Int. J. Syst. Evol. Microbiol.">
        <title>Complete genome sequence of Corynebacterium casei LMG S-19264T (=DSM 44701T), isolated from a smear-ripened cheese.</title>
        <authorList>
            <consortium name="US DOE Joint Genome Institute (JGI-PGF)"/>
            <person name="Walter F."/>
            <person name="Albersmeier A."/>
            <person name="Kalinowski J."/>
            <person name="Ruckert C."/>
        </authorList>
    </citation>
    <scope>NUCLEOTIDE SEQUENCE</scope>
    <source>
        <strain evidence="8">JCM 3313</strain>
    </source>
</reference>
<keyword evidence="9" id="KW-1185">Reference proteome</keyword>
<evidence type="ECO:0000313" key="9">
    <source>
        <dbReference type="Proteomes" id="UP000639606"/>
    </source>
</evidence>
<evidence type="ECO:0000256" key="2">
    <source>
        <dbReference type="ARBA" id="ARBA00022670"/>
    </source>
</evidence>
<keyword evidence="3 8" id="KW-0378">Hydrolase</keyword>
<comment type="similarity">
    <text evidence="1">Belongs to the peptidase C40 family.</text>
</comment>
<evidence type="ECO:0000256" key="6">
    <source>
        <dbReference type="SAM" id="SignalP"/>
    </source>
</evidence>
<dbReference type="PANTHER" id="PTHR47359">
    <property type="entry name" value="PEPTIDOGLYCAN DL-ENDOPEPTIDASE CWLO"/>
    <property type="match status" value="1"/>
</dbReference>
<dbReference type="AlphaFoldDB" id="A0A918APQ9"/>
<dbReference type="InterPro" id="IPR038765">
    <property type="entry name" value="Papain-like_cys_pep_sf"/>
</dbReference>
<feature type="chain" id="PRO_5037550795" evidence="6">
    <location>
        <begin position="25"/>
        <end position="397"/>
    </location>
</feature>
<dbReference type="PANTHER" id="PTHR47359:SF3">
    <property type="entry name" value="NLP_P60 DOMAIN-CONTAINING PROTEIN-RELATED"/>
    <property type="match status" value="1"/>
</dbReference>
<sequence length="397" mass="41075">MGRWGACGAVVLTALVSFAGTAAAVPPPDPEVSAGRKRLDPATPRVDTLTKELARVDARLRALADEVAHAAELADKARADFEAARGEAARARQAAEAAEAEAARADEAVEAARTALDEVATASYLQGSVVGSITAYFGATSPQDLLARVHLLEVAGGAGLGVLEEVRRSRAEKATRAAAARRALARAEREQAAADRAERAADAARALAAKARQEQAGQAVALGRDKAALEAELARAVGQARDADQRRAEGAAAPAVSSRGAVEIVVTRAMAQLGVRYSWGGGNHQGPTVGVRDWGVGDSHGDYRAVGFDCSGLMVYAFAGVGVRLPRHSGAQHNAGRKVPLAQAQRGDMLFWGPGGGTHVALYLGDGLMVEAPYSGSVVRLAPVRYGGITPYATRVL</sequence>
<evidence type="ECO:0000256" key="3">
    <source>
        <dbReference type="ARBA" id="ARBA00022801"/>
    </source>
</evidence>
<proteinExistence type="inferred from homology"/>
<comment type="caution">
    <text evidence="8">The sequence shown here is derived from an EMBL/GenBank/DDBJ whole genome shotgun (WGS) entry which is preliminary data.</text>
</comment>
<dbReference type="GO" id="GO:0008234">
    <property type="term" value="F:cysteine-type peptidase activity"/>
    <property type="evidence" value="ECO:0007669"/>
    <property type="project" value="UniProtKB-KW"/>
</dbReference>
<name>A0A918APQ9_9PSEU</name>
<dbReference type="Pfam" id="PF00877">
    <property type="entry name" value="NLPC_P60"/>
    <property type="match status" value="1"/>
</dbReference>
<accession>A0A918APQ9</accession>
<dbReference type="SUPFAM" id="SSF54001">
    <property type="entry name" value="Cysteine proteinases"/>
    <property type="match status" value="1"/>
</dbReference>
<feature type="coiled-coil region" evidence="5">
    <location>
        <begin position="170"/>
        <end position="246"/>
    </location>
</feature>
<keyword evidence="2" id="KW-0645">Protease</keyword>
<feature type="coiled-coil region" evidence="5">
    <location>
        <begin position="46"/>
        <end position="115"/>
    </location>
</feature>
<evidence type="ECO:0000256" key="4">
    <source>
        <dbReference type="ARBA" id="ARBA00022807"/>
    </source>
</evidence>
<dbReference type="EMBL" id="BMRG01000009">
    <property type="protein sequence ID" value="GGP67400.1"/>
    <property type="molecule type" value="Genomic_DNA"/>
</dbReference>
<dbReference type="InterPro" id="IPR000064">
    <property type="entry name" value="NLP_P60_dom"/>
</dbReference>
<organism evidence="8 9">
    <name type="scientific">Saccharothrix coeruleofusca</name>
    <dbReference type="NCBI Taxonomy" id="33919"/>
    <lineage>
        <taxon>Bacteria</taxon>
        <taxon>Bacillati</taxon>
        <taxon>Actinomycetota</taxon>
        <taxon>Actinomycetes</taxon>
        <taxon>Pseudonocardiales</taxon>
        <taxon>Pseudonocardiaceae</taxon>
        <taxon>Saccharothrix</taxon>
    </lineage>
</organism>
<evidence type="ECO:0000259" key="7">
    <source>
        <dbReference type="PROSITE" id="PS51935"/>
    </source>
</evidence>
<dbReference type="InterPro" id="IPR051794">
    <property type="entry name" value="PG_Endopeptidase_C40"/>
</dbReference>
<gene>
    <name evidence="8" type="ORF">GCM10010185_45330</name>
</gene>